<gene>
    <name evidence="2" type="ORF">FYJ58_05015</name>
</gene>
<dbReference type="AlphaFoldDB" id="A0A6L5XXA3"/>
<evidence type="ECO:0000256" key="1">
    <source>
        <dbReference type="SAM" id="Phobius"/>
    </source>
</evidence>
<name>A0A6L5XXA3_9FIRM</name>
<sequence>MIYDIFKELVKNDVMVYAMTVLGTIGVLSSLLSSLLYRRLIKASADMGNSKHKLMKSMCLRFETCYKLKIGVHNVDSFVDKYVYRHKFCGILLYTWERICGQAIAACLAITIIFTFLGYYYDCGKDMILFTLGLGISVSTMLIAFQVMLDLNKKKDILATNISDYLENYLKAKLENEYFSPEELEQYRNAYFNKTEDSEDESDEAIKTIEAESDAEKERILEEVLREYLA</sequence>
<keyword evidence="1" id="KW-1133">Transmembrane helix</keyword>
<dbReference type="Proteomes" id="UP000482209">
    <property type="component" value="Unassembled WGS sequence"/>
</dbReference>
<feature type="transmembrane region" description="Helical" evidence="1">
    <location>
        <begin position="103"/>
        <end position="121"/>
    </location>
</feature>
<dbReference type="RefSeq" id="WP_154518163.1">
    <property type="nucleotide sequence ID" value="NZ_VUMT01000005.1"/>
</dbReference>
<feature type="transmembrane region" description="Helical" evidence="1">
    <location>
        <begin position="14"/>
        <end position="37"/>
    </location>
</feature>
<organism evidence="2 3">
    <name type="scientific">Velocimicrobium porci</name>
    <dbReference type="NCBI Taxonomy" id="2606634"/>
    <lineage>
        <taxon>Bacteria</taxon>
        <taxon>Bacillati</taxon>
        <taxon>Bacillota</taxon>
        <taxon>Clostridia</taxon>
        <taxon>Lachnospirales</taxon>
        <taxon>Lachnospiraceae</taxon>
        <taxon>Velocimicrobium</taxon>
    </lineage>
</organism>
<keyword evidence="1" id="KW-0472">Membrane</keyword>
<comment type="caution">
    <text evidence="2">The sequence shown here is derived from an EMBL/GenBank/DDBJ whole genome shotgun (WGS) entry which is preliminary data.</text>
</comment>
<evidence type="ECO:0000313" key="2">
    <source>
        <dbReference type="EMBL" id="MSS63239.1"/>
    </source>
</evidence>
<reference evidence="2 3" key="1">
    <citation type="submission" date="2019-08" db="EMBL/GenBank/DDBJ databases">
        <title>In-depth cultivation of the pig gut microbiome towards novel bacterial diversity and tailored functional studies.</title>
        <authorList>
            <person name="Wylensek D."/>
            <person name="Hitch T.C.A."/>
            <person name="Clavel T."/>
        </authorList>
    </citation>
    <scope>NUCLEOTIDE SEQUENCE [LARGE SCALE GENOMIC DNA]</scope>
    <source>
        <strain evidence="2 3">WCA-693-APC-MOT-I</strain>
    </source>
</reference>
<protein>
    <submittedName>
        <fullName evidence="2">Uncharacterized protein</fullName>
    </submittedName>
</protein>
<accession>A0A6L5XXA3</accession>
<keyword evidence="1" id="KW-0812">Transmembrane</keyword>
<feature type="transmembrane region" description="Helical" evidence="1">
    <location>
        <begin position="127"/>
        <end position="149"/>
    </location>
</feature>
<proteinExistence type="predicted"/>
<dbReference type="EMBL" id="VUMT01000005">
    <property type="protein sequence ID" value="MSS63239.1"/>
    <property type="molecule type" value="Genomic_DNA"/>
</dbReference>
<evidence type="ECO:0000313" key="3">
    <source>
        <dbReference type="Proteomes" id="UP000482209"/>
    </source>
</evidence>
<keyword evidence="3" id="KW-1185">Reference proteome</keyword>